<comment type="subcellular location">
    <subcellularLocation>
        <location evidence="2">Cell membrane</location>
        <topology evidence="2">Multi-pass membrane protein</topology>
    </subcellularLocation>
</comment>
<feature type="transmembrane region" description="Helical" evidence="3">
    <location>
        <begin position="21"/>
        <end position="42"/>
    </location>
</feature>
<keyword evidence="3" id="KW-1133">Transmembrane helix</keyword>
<dbReference type="PANTHER" id="PTHR34295">
    <property type="entry name" value="BIOTIN TRANSPORTER BIOY"/>
    <property type="match status" value="1"/>
</dbReference>
<comment type="similarity">
    <text evidence="1 2">Belongs to the BioY family.</text>
</comment>
<dbReference type="Pfam" id="PF02632">
    <property type="entry name" value="BioY"/>
    <property type="match status" value="1"/>
</dbReference>
<dbReference type="GO" id="GO:0015225">
    <property type="term" value="F:biotin transmembrane transporter activity"/>
    <property type="evidence" value="ECO:0007669"/>
    <property type="project" value="UniProtKB-UniRule"/>
</dbReference>
<feature type="transmembrane region" description="Helical" evidence="3">
    <location>
        <begin position="132"/>
        <end position="152"/>
    </location>
</feature>
<dbReference type="GO" id="GO:0005886">
    <property type="term" value="C:plasma membrane"/>
    <property type="evidence" value="ECO:0007669"/>
    <property type="project" value="UniProtKB-SubCell"/>
</dbReference>
<dbReference type="InterPro" id="IPR003784">
    <property type="entry name" value="BioY"/>
</dbReference>
<evidence type="ECO:0000256" key="3">
    <source>
        <dbReference type="SAM" id="Phobius"/>
    </source>
</evidence>
<dbReference type="PANTHER" id="PTHR34295:SF1">
    <property type="entry name" value="BIOTIN TRANSPORTER BIOY"/>
    <property type="match status" value="1"/>
</dbReference>
<keyword evidence="2" id="KW-0813">Transport</keyword>
<name>H5SFV2_9BACT</name>
<protein>
    <recommendedName>
        <fullName evidence="2">Biotin transporter</fullName>
    </recommendedName>
</protein>
<dbReference type="EMBL" id="AP011707">
    <property type="protein sequence ID" value="BAL55038.1"/>
    <property type="molecule type" value="Genomic_DNA"/>
</dbReference>
<evidence type="ECO:0000256" key="2">
    <source>
        <dbReference type="PIRNR" id="PIRNR016661"/>
    </source>
</evidence>
<reference evidence="4" key="2">
    <citation type="journal article" date="2012" name="PLoS ONE">
        <title>A Deeply Branching Thermophilic Bacterium with an Ancient Acetyl-CoA Pathway Dominates a Subsurface Ecosystem.</title>
        <authorList>
            <person name="Takami H."/>
            <person name="Noguchi H."/>
            <person name="Takaki Y."/>
            <person name="Uchiyama I."/>
            <person name="Toyoda A."/>
            <person name="Nishi S."/>
            <person name="Chee G.-J."/>
            <person name="Arai W."/>
            <person name="Nunoura T."/>
            <person name="Itoh T."/>
            <person name="Hattori M."/>
            <person name="Takai K."/>
        </authorList>
    </citation>
    <scope>NUCLEOTIDE SEQUENCE</scope>
</reference>
<dbReference type="AlphaFoldDB" id="H5SFV2"/>
<accession>H5SFV2</accession>
<gene>
    <name evidence="4" type="ORF">HGMM_F22D11C15</name>
</gene>
<feature type="transmembrane region" description="Helical" evidence="3">
    <location>
        <begin position="48"/>
        <end position="67"/>
    </location>
</feature>
<sequence length="201" mass="20620">MPVLAPGRTLVDVLAAEEATVARGLAVVGISLLVALAAQVAIPLPFTPVPITAQTLVVLLGGAVLGARRGALAMLLYLGYGVLGWPVFAGGRAGVAHLLGPTGGYLWGFVLAAYVTGALAERGWDRRWGTAVGAMGIGQVLIYLGGLFGLLRFAPVDRALALGVWPFLPGDALKVLIAAGLLPLAWKVLGRPGTSSSRRPL</sequence>
<keyword evidence="3" id="KW-0812">Transmembrane</keyword>
<proteinExistence type="inferred from homology"/>
<dbReference type="PIRSF" id="PIRSF016661">
    <property type="entry name" value="BioY"/>
    <property type="match status" value="1"/>
</dbReference>
<evidence type="ECO:0000256" key="1">
    <source>
        <dbReference type="ARBA" id="ARBA00010692"/>
    </source>
</evidence>
<feature type="transmembrane region" description="Helical" evidence="3">
    <location>
        <begin position="104"/>
        <end position="120"/>
    </location>
</feature>
<dbReference type="Gene3D" id="1.10.1760.20">
    <property type="match status" value="1"/>
</dbReference>
<feature type="transmembrane region" description="Helical" evidence="3">
    <location>
        <begin position="74"/>
        <end position="98"/>
    </location>
</feature>
<reference evidence="4" key="1">
    <citation type="journal article" date="2005" name="Environ. Microbiol.">
        <title>Genetic and functional properties of uncultivated thermophilic crenarchaeotes from a subsurface gold mine as revealed by analysis of genome fragments.</title>
        <authorList>
            <person name="Nunoura T."/>
            <person name="Hirayama H."/>
            <person name="Takami H."/>
            <person name="Oida H."/>
            <person name="Nishi S."/>
            <person name="Shimamura S."/>
            <person name="Suzuki Y."/>
            <person name="Inagaki F."/>
            <person name="Takai K."/>
            <person name="Nealson K.H."/>
            <person name="Horikoshi K."/>
        </authorList>
    </citation>
    <scope>NUCLEOTIDE SEQUENCE</scope>
</reference>
<evidence type="ECO:0000313" key="4">
    <source>
        <dbReference type="EMBL" id="BAL55038.1"/>
    </source>
</evidence>
<organism evidence="4">
    <name type="scientific">uncultured Acidobacteriota bacterium</name>
    <dbReference type="NCBI Taxonomy" id="171953"/>
    <lineage>
        <taxon>Bacteria</taxon>
        <taxon>Pseudomonadati</taxon>
        <taxon>Acidobacteriota</taxon>
        <taxon>environmental samples</taxon>
    </lineage>
</organism>
<keyword evidence="2 3" id="KW-0472">Membrane</keyword>
<keyword evidence="2" id="KW-1003">Cell membrane</keyword>